<organism evidence="5 6">
    <name type="scientific">Egretta garzetta</name>
    <name type="common">Little egret</name>
    <dbReference type="NCBI Taxonomy" id="188379"/>
    <lineage>
        <taxon>Eukaryota</taxon>
        <taxon>Metazoa</taxon>
        <taxon>Chordata</taxon>
        <taxon>Craniata</taxon>
        <taxon>Vertebrata</taxon>
        <taxon>Euteleostomi</taxon>
        <taxon>Archelosauria</taxon>
        <taxon>Archosauria</taxon>
        <taxon>Dinosauria</taxon>
        <taxon>Saurischia</taxon>
        <taxon>Theropoda</taxon>
        <taxon>Coelurosauria</taxon>
        <taxon>Aves</taxon>
        <taxon>Neognathae</taxon>
        <taxon>Neoaves</taxon>
        <taxon>Aequornithes</taxon>
        <taxon>Pelecaniformes</taxon>
        <taxon>Ardeidae</taxon>
        <taxon>Egretta</taxon>
    </lineage>
</organism>
<gene>
    <name evidence="5" type="ORF">Z169_08312</name>
</gene>
<dbReference type="Gene3D" id="2.60.40.10">
    <property type="entry name" value="Immunoglobulins"/>
    <property type="match status" value="1"/>
</dbReference>
<accession>A0A091J291</accession>
<keyword evidence="6" id="KW-1185">Reference proteome</keyword>
<dbReference type="GO" id="GO:0005886">
    <property type="term" value="C:plasma membrane"/>
    <property type="evidence" value="ECO:0007669"/>
    <property type="project" value="TreeGrafter"/>
</dbReference>
<feature type="non-terminal residue" evidence="5">
    <location>
        <position position="1"/>
    </location>
</feature>
<evidence type="ECO:0000313" key="5">
    <source>
        <dbReference type="EMBL" id="KFP15109.1"/>
    </source>
</evidence>
<proteinExistence type="predicted"/>
<dbReference type="Proteomes" id="UP000053119">
    <property type="component" value="Unassembled WGS sequence"/>
</dbReference>
<dbReference type="InterPro" id="IPR050671">
    <property type="entry name" value="CD300_family_receptors"/>
</dbReference>
<dbReference type="SUPFAM" id="SSF48726">
    <property type="entry name" value="Immunoglobulin"/>
    <property type="match status" value="1"/>
</dbReference>
<evidence type="ECO:0000256" key="3">
    <source>
        <dbReference type="ARBA" id="ARBA00023136"/>
    </source>
</evidence>
<name>A0A091J291_EGRGA</name>
<evidence type="ECO:0000256" key="1">
    <source>
        <dbReference type="ARBA" id="ARBA00004370"/>
    </source>
</evidence>
<keyword evidence="2" id="KW-0812">Transmembrane</keyword>
<dbReference type="PANTHER" id="PTHR11860:SF87">
    <property type="entry name" value="CMRF35-LIKE MOLECULE 8"/>
    <property type="match status" value="1"/>
</dbReference>
<evidence type="ECO:0000313" key="6">
    <source>
        <dbReference type="Proteomes" id="UP000053119"/>
    </source>
</evidence>
<dbReference type="AlphaFoldDB" id="A0A091J291"/>
<comment type="subcellular location">
    <subcellularLocation>
        <location evidence="1">Membrane</location>
    </subcellularLocation>
</comment>
<sequence>QGRFSIEDNRAQRMFMVTMEDLAKEDEGTYRCGVRT</sequence>
<dbReference type="Pfam" id="PF07686">
    <property type="entry name" value="V-set"/>
    <property type="match status" value="1"/>
</dbReference>
<dbReference type="InterPro" id="IPR013783">
    <property type="entry name" value="Ig-like_fold"/>
</dbReference>
<evidence type="ECO:0000259" key="4">
    <source>
        <dbReference type="Pfam" id="PF07686"/>
    </source>
</evidence>
<dbReference type="PANTHER" id="PTHR11860">
    <property type="entry name" value="POLYMERIC-IMMUNOGLOBULIN RECEPTOR"/>
    <property type="match status" value="1"/>
</dbReference>
<dbReference type="InterPro" id="IPR036179">
    <property type="entry name" value="Ig-like_dom_sf"/>
</dbReference>
<evidence type="ECO:0000256" key="2">
    <source>
        <dbReference type="ARBA" id="ARBA00022692"/>
    </source>
</evidence>
<feature type="domain" description="Immunoglobulin V-set" evidence="4">
    <location>
        <begin position="1"/>
        <end position="35"/>
    </location>
</feature>
<keyword evidence="3" id="KW-0472">Membrane</keyword>
<feature type="non-terminal residue" evidence="5">
    <location>
        <position position="36"/>
    </location>
</feature>
<dbReference type="EMBL" id="KK501478">
    <property type="protein sequence ID" value="KFP15109.1"/>
    <property type="molecule type" value="Genomic_DNA"/>
</dbReference>
<dbReference type="InterPro" id="IPR013106">
    <property type="entry name" value="Ig_V-set"/>
</dbReference>
<dbReference type="GO" id="GO:0004888">
    <property type="term" value="F:transmembrane signaling receptor activity"/>
    <property type="evidence" value="ECO:0007669"/>
    <property type="project" value="TreeGrafter"/>
</dbReference>
<protein>
    <recommendedName>
        <fullName evidence="4">Immunoglobulin V-set domain-containing protein</fullName>
    </recommendedName>
</protein>
<reference evidence="5 6" key="1">
    <citation type="submission" date="2014-04" db="EMBL/GenBank/DDBJ databases">
        <title>Genome evolution of avian class.</title>
        <authorList>
            <person name="Zhang G."/>
            <person name="Li C."/>
        </authorList>
    </citation>
    <scope>NUCLEOTIDE SEQUENCE [LARGE SCALE GENOMIC DNA]</scope>
    <source>
        <strain evidence="5">BGI_Z169</strain>
    </source>
</reference>